<dbReference type="GO" id="GO:0005506">
    <property type="term" value="F:iron ion binding"/>
    <property type="evidence" value="ECO:0007669"/>
    <property type="project" value="UniProtKB-UniRule"/>
</dbReference>
<keyword evidence="6" id="KW-0808">Transferase</keyword>
<evidence type="ECO:0000313" key="11">
    <source>
        <dbReference type="Proteomes" id="UP000018731"/>
    </source>
</evidence>
<dbReference type="NCBIfam" id="TIGR03700">
    <property type="entry name" value="mena_SCO4494"/>
    <property type="match status" value="1"/>
</dbReference>
<dbReference type="SUPFAM" id="SSF102114">
    <property type="entry name" value="Radical SAM enzymes"/>
    <property type="match status" value="1"/>
</dbReference>
<feature type="binding site" evidence="8">
    <location>
        <position position="84"/>
    </location>
    <ligand>
        <name>S-adenosyl-L-methionine</name>
        <dbReference type="ChEBI" id="CHEBI:59789"/>
    </ligand>
</feature>
<dbReference type="GO" id="GO:0009234">
    <property type="term" value="P:menaquinone biosynthetic process"/>
    <property type="evidence" value="ECO:0007669"/>
    <property type="project" value="UniProtKB-UniRule"/>
</dbReference>
<dbReference type="RefSeq" id="WP_023927763.1">
    <property type="nucleotide sequence ID" value="NZ_KI669454.1"/>
</dbReference>
<dbReference type="HOGENOM" id="CLU_040406_0_0_7"/>
<dbReference type="InterPro" id="IPR058240">
    <property type="entry name" value="rSAM_sf"/>
</dbReference>
<dbReference type="PATRIC" id="fig|1357400.3.peg.1417"/>
<keyword evidence="2 6" id="KW-0949">S-adenosyl-L-methionine</keyword>
<dbReference type="CDD" id="cd01335">
    <property type="entry name" value="Radical_SAM"/>
    <property type="match status" value="1"/>
</dbReference>
<dbReference type="EMBL" id="AZJI01000005">
    <property type="protein sequence ID" value="ETD23238.1"/>
    <property type="molecule type" value="Genomic_DNA"/>
</dbReference>
<gene>
    <name evidence="6" type="primary">mqnE</name>
    <name evidence="10" type="ORF">HMPREF2086_01037</name>
</gene>
<reference evidence="10 11" key="1">
    <citation type="journal article" date="2014" name="Genome Announc.">
        <title>Draft genome sequences of six enterohepatic helicobacter species isolated from humans and one from rhesus macaques.</title>
        <authorList>
            <person name="Shen Z."/>
            <person name="Sheh A."/>
            <person name="Young S.K."/>
            <person name="Abouelliel A."/>
            <person name="Ward D.V."/>
            <person name="Earl A.M."/>
            <person name="Fox J.G."/>
        </authorList>
    </citation>
    <scope>NUCLEOTIDE SEQUENCE [LARGE SCALE GENOMIC DNA]</scope>
    <source>
        <strain evidence="10 11">MIT 99-5501</strain>
    </source>
</reference>
<feature type="binding site" evidence="6 7">
    <location>
        <position position="78"/>
    </location>
    <ligand>
        <name>[4Fe-4S] cluster</name>
        <dbReference type="ChEBI" id="CHEBI:49883"/>
        <note>4Fe-4S-S-AdoMet</note>
    </ligand>
</feature>
<sequence length="379" mass="42324">MSATNTASTANISTTSANPLTILEQVLAGKECSASELVRLYECDIFTLGEAANSIRKQKYANKVFFNMNRHINPTNICADVCKFCAFSASRRNPNPYQMTIEEVVAQTVASQSRGAKEVHIVSAHSPHYAYEWYMQCFSEVKKAAPKIHLKAMTAAEVDFLSRRFGKDYRAVLEDMAKAGVDSMPGGGAEIFDEKIRKKLCSGKVSSTRWLEIHSYWHSLGKMSNATMLFGHIEERIHRIDHILRLRDTQCDTQIVESKKGGFNAFIPLLYQRENNYLNLPQPLSGQEILKTLSIARIILHNIPHIKAYWATLGANLALVAQEFGADDMDGTIENESIQSAAGAKSKKGISKEMMIAQIKDAGFVPVERDSLYNELQSY</sequence>
<feature type="binding site" evidence="6 7">
    <location>
        <position position="85"/>
    </location>
    <ligand>
        <name>[4Fe-4S] cluster</name>
        <dbReference type="ChEBI" id="CHEBI:49883"/>
        <note>4Fe-4S-S-AdoMet</note>
    </ligand>
</feature>
<dbReference type="Gene3D" id="3.20.20.70">
    <property type="entry name" value="Aldolase class I"/>
    <property type="match status" value="1"/>
</dbReference>
<dbReference type="GO" id="GO:0044689">
    <property type="term" value="F:7,8-didemethyl-8-hydroxy-5-deazariboflavin synthase activity"/>
    <property type="evidence" value="ECO:0007669"/>
    <property type="project" value="TreeGrafter"/>
</dbReference>
<dbReference type="PROSITE" id="PS51918">
    <property type="entry name" value="RADICAL_SAM"/>
    <property type="match status" value="1"/>
</dbReference>
<dbReference type="HAMAP" id="MF_00993">
    <property type="entry name" value="MqnE"/>
    <property type="match status" value="1"/>
</dbReference>
<feature type="binding site" evidence="6 7">
    <location>
        <position position="82"/>
    </location>
    <ligand>
        <name>[4Fe-4S] cluster</name>
        <dbReference type="ChEBI" id="CHEBI:49883"/>
        <note>4Fe-4S-S-AdoMet</note>
    </ligand>
</feature>
<keyword evidence="4 6" id="KW-0408">Iron</keyword>
<evidence type="ECO:0000256" key="3">
    <source>
        <dbReference type="ARBA" id="ARBA00022723"/>
    </source>
</evidence>
<dbReference type="OrthoDB" id="9802027at2"/>
<keyword evidence="5 6" id="KW-0411">Iron-sulfur</keyword>
<dbReference type="PIRSF" id="PIRSF004762">
    <property type="entry name" value="CHP00423"/>
    <property type="match status" value="1"/>
</dbReference>
<accession>V8C753</accession>
<keyword evidence="3 6" id="KW-0479">Metal-binding</keyword>
<dbReference type="SFLD" id="SFLDG01389">
    <property type="entry name" value="menaquinone_synthsis_involved"/>
    <property type="match status" value="1"/>
</dbReference>
<comment type="similarity">
    <text evidence="6">Belongs to the radical SAM superfamily. MqnE family.</text>
</comment>
<dbReference type="NCBIfam" id="TIGR00423">
    <property type="entry name" value="CofH family radical SAM protein"/>
    <property type="match status" value="1"/>
</dbReference>
<dbReference type="SFLD" id="SFLDS00029">
    <property type="entry name" value="Radical_SAM"/>
    <property type="match status" value="1"/>
</dbReference>
<dbReference type="eggNOG" id="COG1060">
    <property type="taxonomic scope" value="Bacteria"/>
</dbReference>
<comment type="caution">
    <text evidence="10">The sequence shown here is derived from an EMBL/GenBank/DDBJ whole genome shotgun (WGS) entry which is preliminary data.</text>
</comment>
<name>V8C753_9HELI</name>
<dbReference type="STRING" id="1357400.HMPREF2086_01037"/>
<comment type="pathway">
    <text evidence="6">Quinol/quinone metabolism; menaquinone biosynthesis.</text>
</comment>
<comment type="function">
    <text evidence="6">Radical SAM enzyme that catalyzes the addition of the adenosyl radical to the double bond of 3-[(1-carboxyvinyl)oxy]benzoate, leading to aminodeoxyfutalosine (AFL), a key intermediate in the formation of menaquinone (MK, vitamin K2) from chorismate.</text>
</comment>
<evidence type="ECO:0000259" key="9">
    <source>
        <dbReference type="PROSITE" id="PS51918"/>
    </source>
</evidence>
<evidence type="ECO:0000256" key="1">
    <source>
        <dbReference type="ARBA" id="ARBA00022485"/>
    </source>
</evidence>
<protein>
    <recommendedName>
        <fullName evidence="6">Aminodeoxyfutalosine synthase</fullName>
        <shortName evidence="6">AFL synthase</shortName>
        <shortName evidence="6">Aminofutalosine synthase</shortName>
        <ecNumber evidence="6">2.5.1.120</ecNumber>
    </recommendedName>
    <alternativeName>
        <fullName evidence="6">Menaquinone biosynthetic enzyme MqnE</fullName>
    </alternativeName>
</protein>
<dbReference type="Proteomes" id="UP000018731">
    <property type="component" value="Unassembled WGS sequence"/>
</dbReference>
<evidence type="ECO:0000256" key="4">
    <source>
        <dbReference type="ARBA" id="ARBA00023004"/>
    </source>
</evidence>
<dbReference type="GO" id="GO:0102573">
    <property type="term" value="F:aminodeoxyfutalosine synthase activity"/>
    <property type="evidence" value="ECO:0007669"/>
    <property type="project" value="UniProtKB-EC"/>
</dbReference>
<evidence type="ECO:0000313" key="10">
    <source>
        <dbReference type="EMBL" id="ETD23238.1"/>
    </source>
</evidence>
<comment type="catalytic activity">
    <reaction evidence="6">
        <text>3-[(1-carboxyvinyl)-oxy]benzoate + S-adenosyl-L-methionine + H2O = 6-amino-6-deoxyfutalosine + hydrogencarbonate + L-methionine + H(+)</text>
        <dbReference type="Rhea" id="RHEA:33075"/>
        <dbReference type="ChEBI" id="CHEBI:15377"/>
        <dbReference type="ChEBI" id="CHEBI:15378"/>
        <dbReference type="ChEBI" id="CHEBI:17544"/>
        <dbReference type="ChEBI" id="CHEBI:57844"/>
        <dbReference type="ChEBI" id="CHEBI:59789"/>
        <dbReference type="ChEBI" id="CHEBI:64286"/>
        <dbReference type="ChEBI" id="CHEBI:76981"/>
        <dbReference type="EC" id="2.5.1.120"/>
    </reaction>
</comment>
<evidence type="ECO:0000256" key="2">
    <source>
        <dbReference type="ARBA" id="ARBA00022691"/>
    </source>
</evidence>
<dbReference type="InterPro" id="IPR013785">
    <property type="entry name" value="Aldolase_TIM"/>
</dbReference>
<dbReference type="PANTHER" id="PTHR43076:SF7">
    <property type="entry name" value="AMINODEOXYFUTALOSINE SYNTHASE"/>
    <property type="match status" value="1"/>
</dbReference>
<feature type="domain" description="Radical SAM core" evidence="9">
    <location>
        <begin position="64"/>
        <end position="304"/>
    </location>
</feature>
<keyword evidence="6" id="KW-0474">Menaquinone biosynthesis</keyword>
<feature type="binding site" evidence="8">
    <location>
        <position position="190"/>
    </location>
    <ligand>
        <name>S-adenosyl-L-methionine</name>
        <dbReference type="ChEBI" id="CHEBI:59789"/>
    </ligand>
</feature>
<dbReference type="NCBIfam" id="NF006276">
    <property type="entry name" value="PRK08444.1"/>
    <property type="match status" value="1"/>
</dbReference>
<dbReference type="InterPro" id="IPR020050">
    <property type="entry name" value="FO_synthase_su2"/>
</dbReference>
<dbReference type="EC" id="2.5.1.120" evidence="6"/>
<dbReference type="InterPro" id="IPR034405">
    <property type="entry name" value="F420"/>
</dbReference>
<dbReference type="SFLD" id="SFLDF00343">
    <property type="entry name" value="aminofutalosine_synthase_(mqnE"/>
    <property type="match status" value="1"/>
</dbReference>
<keyword evidence="11" id="KW-1185">Reference proteome</keyword>
<evidence type="ECO:0000256" key="5">
    <source>
        <dbReference type="ARBA" id="ARBA00023014"/>
    </source>
</evidence>
<dbReference type="Pfam" id="PF04055">
    <property type="entry name" value="Radical_SAM"/>
    <property type="match status" value="1"/>
</dbReference>
<dbReference type="PANTHER" id="PTHR43076">
    <property type="entry name" value="FO SYNTHASE (COFH)"/>
    <property type="match status" value="1"/>
</dbReference>
<dbReference type="GO" id="GO:0051539">
    <property type="term" value="F:4 iron, 4 sulfur cluster binding"/>
    <property type="evidence" value="ECO:0007669"/>
    <property type="project" value="UniProtKB-KW"/>
</dbReference>
<dbReference type="AlphaFoldDB" id="V8C753"/>
<evidence type="ECO:0000256" key="6">
    <source>
        <dbReference type="HAMAP-Rule" id="MF_00993"/>
    </source>
</evidence>
<evidence type="ECO:0000256" key="8">
    <source>
        <dbReference type="PIRSR" id="PIRSR004762-2"/>
    </source>
</evidence>
<dbReference type="InterPro" id="IPR007197">
    <property type="entry name" value="rSAM"/>
</dbReference>
<comment type="cofactor">
    <cofactor evidence="6 7">
        <name>[4Fe-4S] cluster</name>
        <dbReference type="ChEBI" id="CHEBI:49883"/>
    </cofactor>
    <text evidence="6 7">Binds 1 [4Fe-4S] cluster. The cluster is coordinated with 3 cysteines and an exchangeable S-adenosyl-L-methionine.</text>
</comment>
<dbReference type="InterPro" id="IPR045567">
    <property type="entry name" value="CofH/MnqC-like_C"/>
</dbReference>
<dbReference type="UniPathway" id="UPA00079"/>
<dbReference type="Pfam" id="PF19288">
    <property type="entry name" value="CofH_C"/>
    <property type="match status" value="1"/>
</dbReference>
<proteinExistence type="inferred from homology"/>
<evidence type="ECO:0000256" key="7">
    <source>
        <dbReference type="PIRSR" id="PIRSR004762-1"/>
    </source>
</evidence>
<dbReference type="InterPro" id="IPR022432">
    <property type="entry name" value="MqnE"/>
</dbReference>
<organism evidence="10 11">
    <name type="scientific">Helicobacter macacae MIT 99-5501</name>
    <dbReference type="NCBI Taxonomy" id="1357400"/>
    <lineage>
        <taxon>Bacteria</taxon>
        <taxon>Pseudomonadati</taxon>
        <taxon>Campylobacterota</taxon>
        <taxon>Epsilonproteobacteria</taxon>
        <taxon>Campylobacterales</taxon>
        <taxon>Helicobacteraceae</taxon>
        <taxon>Helicobacter</taxon>
    </lineage>
</organism>
<dbReference type="SFLD" id="SFLDG01064">
    <property type="entry name" value="F420__menaquinone_cofactor_bio"/>
    <property type="match status" value="1"/>
</dbReference>
<keyword evidence="1 6" id="KW-0004">4Fe-4S</keyword>